<sequence length="112" mass="12243">MAITSQLLGTIGAGELKTSALWFSDFRRYCSDINKDWTVEQGDYLFTWQGVTNRVDAVSTITFNGVSTKVSSRSEALTAGWAILRNVTNVAARGTGSQGFNEDPIVQYVKIA</sequence>
<dbReference type="Proteomes" id="UP000002414">
    <property type="component" value="Segment"/>
</dbReference>
<organism evidence="1 2">
    <name type="scientific">Corynebacterium phage P1201</name>
    <dbReference type="NCBI Taxonomy" id="384848"/>
    <lineage>
        <taxon>Viruses</taxon>
        <taxon>Duplodnaviria</taxon>
        <taxon>Heunggongvirae</taxon>
        <taxon>Uroviricota</taxon>
        <taxon>Caudoviricetes</taxon>
        <taxon>Zierdtviridae</taxon>
        <taxon>Toshachvirinae</taxon>
        <taxon>Chunghsingvirus</taxon>
        <taxon>Chunghsingvirus P1201</taxon>
        <taxon>Corynebacterium virus P1201</taxon>
    </lineage>
</organism>
<dbReference type="RefSeq" id="YP_001468943.1">
    <property type="nucleotide sequence ID" value="NC_009816.1"/>
</dbReference>
<dbReference type="KEGG" id="vg:5745464"/>
<evidence type="ECO:0000313" key="2">
    <source>
        <dbReference type="Proteomes" id="UP000002414"/>
    </source>
</evidence>
<dbReference type="OrthoDB" id="27766at10239"/>
<accession>A7IYB2</accession>
<protein>
    <submittedName>
        <fullName evidence="1">Gp41</fullName>
    </submittedName>
</protein>
<name>A7IYB2_9CAUD</name>
<dbReference type="EMBL" id="DQ499600">
    <property type="protein sequence ID" value="ABF57495.1"/>
    <property type="molecule type" value="Genomic_DNA"/>
</dbReference>
<proteinExistence type="predicted"/>
<dbReference type="GeneID" id="5745464"/>
<reference evidence="1 2" key="1">
    <citation type="journal article" date="2008" name="Virology">
        <title>Genome sequence of the lytic bacteriophage P1201 from Corynebacterium glutamicum NCHU 87078: Evolutionary relationships to phages from Corynebacterineae.</title>
        <authorList>
            <person name="Chen C.L."/>
            <person name="Pan T.Y."/>
            <person name="Kan S.C."/>
            <person name="Kuan Y.C."/>
            <person name="Hong L.Y."/>
            <person name="Chiu K.R."/>
            <person name="Sheu C.S."/>
            <person name="Yang J.S."/>
            <person name="Hsu W.H."/>
            <person name="Hu H.Y."/>
        </authorList>
    </citation>
    <scope>NUCLEOTIDE SEQUENCE</scope>
</reference>
<keyword evidence="2" id="KW-1185">Reference proteome</keyword>
<evidence type="ECO:0000313" key="1">
    <source>
        <dbReference type="EMBL" id="ABF57495.1"/>
    </source>
</evidence>